<dbReference type="Gene3D" id="3.40.50.720">
    <property type="entry name" value="NAD(P)-binding Rossmann-like Domain"/>
    <property type="match status" value="1"/>
</dbReference>
<reference evidence="13 14" key="1">
    <citation type="submission" date="2016-10" db="EMBL/GenBank/DDBJ databases">
        <authorList>
            <person name="de Groot N.N."/>
        </authorList>
    </citation>
    <scope>NUCLEOTIDE SEQUENCE [LARGE SCALE GENOMIC DNA]</scope>
    <source>
        <strain evidence="13 14">DSM 6793</strain>
    </source>
</reference>
<evidence type="ECO:0000256" key="2">
    <source>
        <dbReference type="ARBA" id="ARBA00006825"/>
    </source>
</evidence>
<dbReference type="SUPFAM" id="SSF55347">
    <property type="entry name" value="Glyceraldehyde-3-phosphate dehydrogenase-like, C-terminal domain"/>
    <property type="match status" value="1"/>
</dbReference>
<dbReference type="Pfam" id="PF08436">
    <property type="entry name" value="DXP_redisom_C"/>
    <property type="match status" value="1"/>
</dbReference>
<accession>A0A1I1KQ84</accession>
<dbReference type="Gene3D" id="1.10.1740.10">
    <property type="match status" value="1"/>
</dbReference>
<dbReference type="GO" id="GO:0051484">
    <property type="term" value="P:isopentenyl diphosphate biosynthetic process, methylerythritol 4-phosphate pathway involved in terpenoid biosynthetic process"/>
    <property type="evidence" value="ECO:0007669"/>
    <property type="project" value="TreeGrafter"/>
</dbReference>
<dbReference type="Pfam" id="PF13288">
    <property type="entry name" value="DXPR_C"/>
    <property type="match status" value="1"/>
</dbReference>
<evidence type="ECO:0000313" key="14">
    <source>
        <dbReference type="Proteomes" id="UP000199514"/>
    </source>
</evidence>
<evidence type="ECO:0000256" key="5">
    <source>
        <dbReference type="ARBA" id="ARBA00023002"/>
    </source>
</evidence>
<proteinExistence type="inferred from homology"/>
<dbReference type="GO" id="GO:0030604">
    <property type="term" value="F:1-deoxy-D-xylulose-5-phosphate reductoisomerase activity"/>
    <property type="evidence" value="ECO:0007669"/>
    <property type="project" value="UniProtKB-UniRule"/>
</dbReference>
<feature type="binding site" evidence="9">
    <location>
        <position position="11"/>
    </location>
    <ligand>
        <name>NADPH</name>
        <dbReference type="ChEBI" id="CHEBI:57783"/>
    </ligand>
</feature>
<feature type="binding site" evidence="9">
    <location>
        <position position="220"/>
    </location>
    <ligand>
        <name>1-deoxy-D-xylulose 5-phosphate</name>
        <dbReference type="ChEBI" id="CHEBI:57792"/>
    </ligand>
</feature>
<feature type="binding site" evidence="9">
    <location>
        <position position="150"/>
    </location>
    <ligand>
        <name>1-deoxy-D-xylulose 5-phosphate</name>
        <dbReference type="ChEBI" id="CHEBI:57792"/>
    </ligand>
</feature>
<keyword evidence="14" id="KW-1185">Reference proteome</keyword>
<dbReference type="PANTHER" id="PTHR30525">
    <property type="entry name" value="1-DEOXY-D-XYLULOSE 5-PHOSPHATE REDUCTOISOMERASE"/>
    <property type="match status" value="1"/>
</dbReference>
<feature type="domain" description="1-deoxy-D-xylulose 5-phosphate reductoisomerase N-terminal" evidence="10">
    <location>
        <begin position="5"/>
        <end position="131"/>
    </location>
</feature>
<keyword evidence="4 9" id="KW-0521">NADP</keyword>
<dbReference type="GO" id="GO:0030145">
    <property type="term" value="F:manganese ion binding"/>
    <property type="evidence" value="ECO:0007669"/>
    <property type="project" value="TreeGrafter"/>
</dbReference>
<feature type="binding site" evidence="9">
    <location>
        <position position="123"/>
    </location>
    <ligand>
        <name>NADPH</name>
        <dbReference type="ChEBI" id="CHEBI:57783"/>
    </ligand>
</feature>
<evidence type="ECO:0000256" key="7">
    <source>
        <dbReference type="ARBA" id="ARBA00023229"/>
    </source>
</evidence>
<dbReference type="Proteomes" id="UP000199514">
    <property type="component" value="Unassembled WGS sequence"/>
</dbReference>
<dbReference type="OrthoDB" id="9806546at2"/>
<keyword evidence="9" id="KW-0460">Magnesium</keyword>
<evidence type="ECO:0000259" key="10">
    <source>
        <dbReference type="Pfam" id="PF02670"/>
    </source>
</evidence>
<feature type="domain" description="1-deoxy-D-xylulose 5-phosphate reductoisomerase C-terminal" evidence="11">
    <location>
        <begin position="145"/>
        <end position="228"/>
    </location>
</feature>
<dbReference type="FunFam" id="3.40.50.720:FF:000045">
    <property type="entry name" value="1-deoxy-D-xylulose 5-phosphate reductoisomerase"/>
    <property type="match status" value="1"/>
</dbReference>
<feature type="binding site" evidence="9">
    <location>
        <position position="149"/>
    </location>
    <ligand>
        <name>Mn(2+)</name>
        <dbReference type="ChEBI" id="CHEBI:29035"/>
    </ligand>
</feature>
<dbReference type="NCBIfam" id="TIGR00243">
    <property type="entry name" value="Dxr"/>
    <property type="match status" value="1"/>
</dbReference>
<dbReference type="InterPro" id="IPR013644">
    <property type="entry name" value="DXP_reductoisomerase_C"/>
</dbReference>
<comment type="pathway">
    <text evidence="1 9">Isoprenoid biosynthesis; isopentenyl diphosphate biosynthesis via DXP pathway; isopentenyl diphosphate from 1-deoxy-D-xylulose 5-phosphate: step 1/6.</text>
</comment>
<feature type="binding site" evidence="9">
    <location>
        <position position="151"/>
    </location>
    <ligand>
        <name>1-deoxy-D-xylulose 5-phosphate</name>
        <dbReference type="ChEBI" id="CHEBI:57792"/>
    </ligand>
</feature>
<evidence type="ECO:0000256" key="1">
    <source>
        <dbReference type="ARBA" id="ARBA00005094"/>
    </source>
</evidence>
<dbReference type="AlphaFoldDB" id="A0A1I1KQ84"/>
<evidence type="ECO:0000259" key="12">
    <source>
        <dbReference type="Pfam" id="PF13288"/>
    </source>
</evidence>
<evidence type="ECO:0000256" key="9">
    <source>
        <dbReference type="HAMAP-Rule" id="MF_00183"/>
    </source>
</evidence>
<dbReference type="EC" id="1.1.1.267" evidence="9"/>
<feature type="binding site" evidence="9">
    <location>
        <position position="220"/>
    </location>
    <ligand>
        <name>Mn(2+)</name>
        <dbReference type="ChEBI" id="CHEBI:29035"/>
    </ligand>
</feature>
<dbReference type="Pfam" id="PF02670">
    <property type="entry name" value="DXP_reductoisom"/>
    <property type="match status" value="1"/>
</dbReference>
<evidence type="ECO:0000256" key="3">
    <source>
        <dbReference type="ARBA" id="ARBA00022723"/>
    </source>
</evidence>
<keyword evidence="6 9" id="KW-0464">Manganese</keyword>
<gene>
    <name evidence="9" type="primary">dxr</name>
    <name evidence="13" type="ORF">SAMN05421780_10768</name>
</gene>
<evidence type="ECO:0000259" key="11">
    <source>
        <dbReference type="Pfam" id="PF08436"/>
    </source>
</evidence>
<comment type="caution">
    <text evidence="9">Lacks conserved residue(s) required for the propagation of feature annotation.</text>
</comment>
<dbReference type="EMBL" id="FOLE01000007">
    <property type="protein sequence ID" value="SFC60303.1"/>
    <property type="molecule type" value="Genomic_DNA"/>
</dbReference>
<dbReference type="InterPro" id="IPR036291">
    <property type="entry name" value="NAD(P)-bd_dom_sf"/>
</dbReference>
<keyword evidence="5 9" id="KW-0560">Oxidoreductase</keyword>
<keyword evidence="13" id="KW-0413">Isomerase</keyword>
<dbReference type="HAMAP" id="MF_00183">
    <property type="entry name" value="DXP_reductoisom"/>
    <property type="match status" value="1"/>
</dbReference>
<feature type="binding site" evidence="9">
    <location>
        <position position="216"/>
    </location>
    <ligand>
        <name>1-deoxy-D-xylulose 5-phosphate</name>
        <dbReference type="ChEBI" id="CHEBI:57792"/>
    </ligand>
</feature>
<feature type="binding site" evidence="9">
    <location>
        <position position="39"/>
    </location>
    <ligand>
        <name>NADPH</name>
        <dbReference type="ChEBI" id="CHEBI:57783"/>
    </ligand>
</feature>
<dbReference type="RefSeq" id="WP_091513090.1">
    <property type="nucleotide sequence ID" value="NZ_FOLE01000007.1"/>
</dbReference>
<dbReference type="InterPro" id="IPR036169">
    <property type="entry name" value="DXPR_C_sf"/>
</dbReference>
<dbReference type="SUPFAM" id="SSF51735">
    <property type="entry name" value="NAD(P)-binding Rossmann-fold domains"/>
    <property type="match status" value="1"/>
</dbReference>
<dbReference type="GO" id="GO:0016853">
    <property type="term" value="F:isomerase activity"/>
    <property type="evidence" value="ECO:0007669"/>
    <property type="project" value="UniProtKB-KW"/>
</dbReference>
<feature type="binding site" evidence="9">
    <location>
        <position position="175"/>
    </location>
    <ligand>
        <name>1-deoxy-D-xylulose 5-phosphate</name>
        <dbReference type="ChEBI" id="CHEBI:57792"/>
    </ligand>
</feature>
<feature type="binding site" evidence="9">
    <location>
        <position position="204"/>
    </location>
    <ligand>
        <name>NADPH</name>
        <dbReference type="ChEBI" id="CHEBI:57783"/>
    </ligand>
</feature>
<dbReference type="InterPro" id="IPR003821">
    <property type="entry name" value="DXP_reductoisomerase"/>
</dbReference>
<feature type="binding site" evidence="9">
    <location>
        <position position="13"/>
    </location>
    <ligand>
        <name>NADPH</name>
        <dbReference type="ChEBI" id="CHEBI:57783"/>
    </ligand>
</feature>
<feature type="binding site" evidence="9">
    <location>
        <position position="124"/>
    </location>
    <ligand>
        <name>1-deoxy-D-xylulose 5-phosphate</name>
        <dbReference type="ChEBI" id="CHEBI:57792"/>
    </ligand>
</feature>
<dbReference type="UniPathway" id="UPA00056">
    <property type="reaction ID" value="UER00092"/>
</dbReference>
<feature type="binding site" evidence="9">
    <location>
        <position position="12"/>
    </location>
    <ligand>
        <name>NADPH</name>
        <dbReference type="ChEBI" id="CHEBI:57783"/>
    </ligand>
</feature>
<sequence length="386" mass="41987">MSRHIAILGSTGSIGTQALDVVRANSEAFIVEVLTAQNNADLLINQAVEFQPNAVVIANEDLYSKVQSALAAYPIKVYAGSNAVASVVEMEQIDMVLTALVGYAGLQPTLRAIEAGKHIALANKETLVVAGELVTALAAEKGVNLYPVDSEHSAIFQCLVGEFHNPIEKIILTASGGPFRGKDRAFLETVTKAQALKHPNWSMGAKITIDSATLMNKGLEVIEAKWLFDLTAEQIDVVVHPQSIIHSLVQFTDGSLKAQLGLPDMRLPIQYALGFPHRLPNNFPRFDFSQYGSLTFEQPDTETFQNLKIAFKALAQGGNMPCIINAANEIAVAAFLKDEISFLGISDLIAETMQKADFITKPTYQDYVESDAQARRIAESLIPQFR</sequence>
<feature type="binding site" evidence="9">
    <location>
        <position position="198"/>
    </location>
    <ligand>
        <name>1-deoxy-D-xylulose 5-phosphate</name>
        <dbReference type="ChEBI" id="CHEBI:57792"/>
    </ligand>
</feature>
<dbReference type="InterPro" id="IPR013512">
    <property type="entry name" value="DXP_reductoisomerase_N"/>
</dbReference>
<dbReference type="PANTHER" id="PTHR30525:SF0">
    <property type="entry name" value="1-DEOXY-D-XYLULOSE 5-PHOSPHATE REDUCTOISOMERASE, CHLOROPLASTIC"/>
    <property type="match status" value="1"/>
</dbReference>
<comment type="similarity">
    <text evidence="2 9">Belongs to the DXR family.</text>
</comment>
<dbReference type="NCBIfam" id="NF009114">
    <property type="entry name" value="PRK12464.1"/>
    <property type="match status" value="1"/>
</dbReference>
<comment type="catalytic activity">
    <reaction evidence="8">
        <text>2-C-methyl-D-erythritol 4-phosphate + NADP(+) = 1-deoxy-D-xylulose 5-phosphate + NADPH + H(+)</text>
        <dbReference type="Rhea" id="RHEA:13717"/>
        <dbReference type="ChEBI" id="CHEBI:15378"/>
        <dbReference type="ChEBI" id="CHEBI:57783"/>
        <dbReference type="ChEBI" id="CHEBI:57792"/>
        <dbReference type="ChEBI" id="CHEBI:58262"/>
        <dbReference type="ChEBI" id="CHEBI:58349"/>
        <dbReference type="EC" id="1.1.1.267"/>
    </reaction>
    <physiologicalReaction direction="right-to-left" evidence="8">
        <dbReference type="Rhea" id="RHEA:13719"/>
    </physiologicalReaction>
</comment>
<comment type="cofactor">
    <cofactor evidence="9">
        <name>Mg(2+)</name>
        <dbReference type="ChEBI" id="CHEBI:18420"/>
    </cofactor>
    <cofactor evidence="9">
        <name>Mn(2+)</name>
        <dbReference type="ChEBI" id="CHEBI:29035"/>
    </cofactor>
</comment>
<dbReference type="STRING" id="927664.SAMN05421780_10768"/>
<name>A0A1I1KQ84_9BACT</name>
<feature type="binding site" evidence="9">
    <location>
        <position position="14"/>
    </location>
    <ligand>
        <name>NADPH</name>
        <dbReference type="ChEBI" id="CHEBI:57783"/>
    </ligand>
</feature>
<feature type="binding site" evidence="9">
    <location>
        <position position="211"/>
    </location>
    <ligand>
        <name>1-deoxy-D-xylulose 5-phosphate</name>
        <dbReference type="ChEBI" id="CHEBI:57792"/>
    </ligand>
</feature>
<feature type="binding site" evidence="9">
    <location>
        <position position="217"/>
    </location>
    <ligand>
        <name>1-deoxy-D-xylulose 5-phosphate</name>
        <dbReference type="ChEBI" id="CHEBI:57792"/>
    </ligand>
</feature>
<dbReference type="PIRSF" id="PIRSF006205">
    <property type="entry name" value="Dxp_reductismrs"/>
    <property type="match status" value="1"/>
</dbReference>
<evidence type="ECO:0000313" key="13">
    <source>
        <dbReference type="EMBL" id="SFC60303.1"/>
    </source>
</evidence>
<evidence type="ECO:0000256" key="4">
    <source>
        <dbReference type="ARBA" id="ARBA00022857"/>
    </source>
</evidence>
<keyword evidence="7 9" id="KW-0414">Isoprene biosynthesis</keyword>
<feature type="domain" description="DXP reductoisomerase C-terminal" evidence="12">
    <location>
        <begin position="260"/>
        <end position="376"/>
    </location>
</feature>
<comment type="function">
    <text evidence="9">Catalyzes the NADPH-dependent rearrangement and reduction of 1-deoxy-D-xylulose-5-phosphate (DXP) to 2-C-methyl-D-erythritol 4-phosphate (MEP).</text>
</comment>
<keyword evidence="3 9" id="KW-0479">Metal-binding</keyword>
<dbReference type="InterPro" id="IPR026877">
    <property type="entry name" value="DXPR_C"/>
</dbReference>
<evidence type="ECO:0000256" key="8">
    <source>
        <dbReference type="ARBA" id="ARBA00048543"/>
    </source>
</evidence>
<organism evidence="13 14">
    <name type="scientific">Flexibacter flexilis DSM 6793</name>
    <dbReference type="NCBI Taxonomy" id="927664"/>
    <lineage>
        <taxon>Bacteria</taxon>
        <taxon>Pseudomonadati</taxon>
        <taxon>Bacteroidota</taxon>
        <taxon>Cytophagia</taxon>
        <taxon>Cytophagales</taxon>
        <taxon>Flexibacteraceae</taxon>
        <taxon>Flexibacter</taxon>
    </lineage>
</organism>
<dbReference type="SUPFAM" id="SSF69055">
    <property type="entry name" value="1-deoxy-D-xylulose-5-phosphate reductoisomerase, C-terminal domain"/>
    <property type="match status" value="1"/>
</dbReference>
<evidence type="ECO:0000256" key="6">
    <source>
        <dbReference type="ARBA" id="ARBA00023211"/>
    </source>
</evidence>
<protein>
    <recommendedName>
        <fullName evidence="9">1-deoxy-D-xylulose 5-phosphate reductoisomerase</fullName>
        <shortName evidence="9">DXP reductoisomerase</shortName>
        <ecNumber evidence="9">1.1.1.267</ecNumber>
    </recommendedName>
    <alternativeName>
        <fullName evidence="9">1-deoxyxylulose-5-phosphate reductoisomerase</fullName>
    </alternativeName>
    <alternativeName>
        <fullName evidence="9">2-C-methyl-D-erythritol 4-phosphate synthase</fullName>
    </alternativeName>
</protein>
<feature type="binding site" evidence="9">
    <location>
        <position position="125"/>
    </location>
    <ligand>
        <name>NADPH</name>
        <dbReference type="ChEBI" id="CHEBI:57783"/>
    </ligand>
</feature>
<feature type="binding site" evidence="9">
    <location>
        <position position="151"/>
    </location>
    <ligand>
        <name>Mn(2+)</name>
        <dbReference type="ChEBI" id="CHEBI:29035"/>
    </ligand>
</feature>
<dbReference type="GO" id="GO:0070402">
    <property type="term" value="F:NADPH binding"/>
    <property type="evidence" value="ECO:0007669"/>
    <property type="project" value="InterPro"/>
</dbReference>